<sequence>MVRTLLNCLDYLPLPVRKQRVNLLVCFVADSVCLCATIIGRKRRILMKRLLFSLVFHQYRQNPFALLLGKIQLLRQVRQFRVDIH</sequence>
<evidence type="ECO:0000313" key="2">
    <source>
        <dbReference type="EMBL" id="AJZ63378.1"/>
    </source>
</evidence>
<keyword evidence="1" id="KW-1133">Transmembrane helix</keyword>
<dbReference type="Proteomes" id="UP000032614">
    <property type="component" value="Chromosome 2"/>
</dbReference>
<gene>
    <name evidence="2" type="ORF">OI25_5103</name>
</gene>
<proteinExistence type="predicted"/>
<organism evidence="2 3">
    <name type="scientific">Paraburkholderia fungorum</name>
    <dbReference type="NCBI Taxonomy" id="134537"/>
    <lineage>
        <taxon>Bacteria</taxon>
        <taxon>Pseudomonadati</taxon>
        <taxon>Pseudomonadota</taxon>
        <taxon>Betaproteobacteria</taxon>
        <taxon>Burkholderiales</taxon>
        <taxon>Burkholderiaceae</taxon>
        <taxon>Paraburkholderia</taxon>
    </lineage>
</organism>
<dbReference type="EMBL" id="CP010027">
    <property type="protein sequence ID" value="AJZ63378.1"/>
    <property type="molecule type" value="Genomic_DNA"/>
</dbReference>
<dbReference type="AlphaFoldDB" id="A0AAU8T9Z6"/>
<keyword evidence="1" id="KW-0812">Transmembrane</keyword>
<protein>
    <recommendedName>
        <fullName evidence="4">Secreted protein</fullName>
    </recommendedName>
</protein>
<evidence type="ECO:0008006" key="4">
    <source>
        <dbReference type="Google" id="ProtNLM"/>
    </source>
</evidence>
<feature type="transmembrane region" description="Helical" evidence="1">
    <location>
        <begin position="20"/>
        <end position="40"/>
    </location>
</feature>
<keyword evidence="1" id="KW-0472">Membrane</keyword>
<evidence type="ECO:0000313" key="3">
    <source>
        <dbReference type="Proteomes" id="UP000032614"/>
    </source>
</evidence>
<dbReference type="KEGG" id="bfn:OI25_5103"/>
<evidence type="ECO:0000256" key="1">
    <source>
        <dbReference type="SAM" id="Phobius"/>
    </source>
</evidence>
<accession>A0AAU8T9Z6</accession>
<reference evidence="2 3" key="1">
    <citation type="journal article" date="2015" name="Genome Announc.">
        <title>Complete genome sequences for 59 burkholderia isolates, both pathogenic and near neighbor.</title>
        <authorList>
            <person name="Johnson S.L."/>
            <person name="Bishop-Lilly K.A."/>
            <person name="Ladner J.T."/>
            <person name="Daligault H.E."/>
            <person name="Davenport K.W."/>
            <person name="Jaissle J."/>
            <person name="Frey K.G."/>
            <person name="Koroleva G.I."/>
            <person name="Bruce D.C."/>
            <person name="Coyne S.R."/>
            <person name="Broomall S.M."/>
            <person name="Li P.E."/>
            <person name="Teshima H."/>
            <person name="Gibbons H.S."/>
            <person name="Palacios G.F."/>
            <person name="Rosenzweig C.N."/>
            <person name="Redden C.L."/>
            <person name="Xu Y."/>
            <person name="Minogue T.D."/>
            <person name="Chain P.S."/>
        </authorList>
    </citation>
    <scope>NUCLEOTIDE SEQUENCE [LARGE SCALE GENOMIC DNA]</scope>
    <source>
        <strain evidence="2 3">ATCC BAA-463</strain>
    </source>
</reference>
<name>A0AAU8T9Z6_9BURK</name>